<keyword evidence="3" id="KW-1185">Reference proteome</keyword>
<organism evidence="2 3">
    <name type="scientific">Rhodoplanes elegans</name>
    <dbReference type="NCBI Taxonomy" id="29408"/>
    <lineage>
        <taxon>Bacteria</taxon>
        <taxon>Pseudomonadati</taxon>
        <taxon>Pseudomonadota</taxon>
        <taxon>Alphaproteobacteria</taxon>
        <taxon>Hyphomicrobiales</taxon>
        <taxon>Nitrobacteraceae</taxon>
        <taxon>Rhodoplanes</taxon>
    </lineage>
</organism>
<evidence type="ECO:0000313" key="2">
    <source>
        <dbReference type="EMBL" id="RAI40712.1"/>
    </source>
</evidence>
<comment type="caution">
    <text evidence="2">The sequence shown here is derived from an EMBL/GenBank/DDBJ whole genome shotgun (WGS) entry which is preliminary data.</text>
</comment>
<protein>
    <submittedName>
        <fullName evidence="2">Uncharacterized protein</fullName>
    </submittedName>
</protein>
<dbReference type="Proteomes" id="UP000248863">
    <property type="component" value="Unassembled WGS sequence"/>
</dbReference>
<feature type="region of interest" description="Disordered" evidence="1">
    <location>
        <begin position="1"/>
        <end position="20"/>
    </location>
</feature>
<evidence type="ECO:0000313" key="3">
    <source>
        <dbReference type="Proteomes" id="UP000248863"/>
    </source>
</evidence>
<evidence type="ECO:0000256" key="1">
    <source>
        <dbReference type="SAM" id="MobiDB-lite"/>
    </source>
</evidence>
<proteinExistence type="predicted"/>
<accession>A0A327KTQ8</accession>
<gene>
    <name evidence="2" type="ORF">CH338_05340</name>
</gene>
<sequence>MGSDLATQRGGGAPTSIRPPDLRQFDRFAAAGDRLIALHLRLRQARIGGRADWTSAGEIAGLEALIAEATGPETTAMVDQLRRDRAAFDPRTAYARDGALRVETVAASVAILLAAFPSGHADPGTFARILVAEVHAMEPTAIELETAMRELRRAPERRFVPAIGEALAAIERARATWLRRFAAADAIEGAVADLRQVLDQRRVMWAAQQAEQARESERRKPVQPGDRVKHVQWGGMDYGVGTAAEPGPEVSTSEAAVDFDDFGFVVVRRRELRRLLPDERGYVPAPNVAEAAQSAASAEAAPP</sequence>
<dbReference type="AlphaFoldDB" id="A0A327KTQ8"/>
<reference evidence="2 3" key="1">
    <citation type="submission" date="2017-07" db="EMBL/GenBank/DDBJ databases">
        <title>Draft Genome Sequences of Select Purple Nonsulfur Bacteria.</title>
        <authorList>
            <person name="Lasarre B."/>
            <person name="Mckinlay J.B."/>
        </authorList>
    </citation>
    <scope>NUCLEOTIDE SEQUENCE [LARGE SCALE GENOMIC DNA]</scope>
    <source>
        <strain evidence="2 3">DSM 11907</strain>
    </source>
</reference>
<feature type="region of interest" description="Disordered" evidence="1">
    <location>
        <begin position="283"/>
        <end position="303"/>
    </location>
</feature>
<feature type="compositionally biased region" description="Low complexity" evidence="1">
    <location>
        <begin position="284"/>
        <end position="303"/>
    </location>
</feature>
<name>A0A327KTQ8_9BRAD</name>
<dbReference type="EMBL" id="NPEU01000034">
    <property type="protein sequence ID" value="RAI40712.1"/>
    <property type="molecule type" value="Genomic_DNA"/>
</dbReference>
<dbReference type="RefSeq" id="WP_111356088.1">
    <property type="nucleotide sequence ID" value="NZ_NHSK01000156.1"/>
</dbReference>